<dbReference type="Proteomes" id="UP001152759">
    <property type="component" value="Chromosome 1"/>
</dbReference>
<dbReference type="SUPFAM" id="SSF46942">
    <property type="entry name" value="Elongation factor TFIIS domain 2"/>
    <property type="match status" value="1"/>
</dbReference>
<dbReference type="SMART" id="SM00249">
    <property type="entry name" value="PHD"/>
    <property type="match status" value="1"/>
</dbReference>
<feature type="compositionally biased region" description="Basic and acidic residues" evidence="6">
    <location>
        <begin position="758"/>
        <end position="771"/>
    </location>
</feature>
<feature type="domain" description="TFIIS central" evidence="8">
    <location>
        <begin position="1102"/>
        <end position="1206"/>
    </location>
</feature>
<evidence type="ECO:0000256" key="3">
    <source>
        <dbReference type="ARBA" id="ARBA00022771"/>
    </source>
</evidence>
<evidence type="ECO:0000313" key="10">
    <source>
        <dbReference type="Proteomes" id="UP001152759"/>
    </source>
</evidence>
<dbReference type="GO" id="GO:0008270">
    <property type="term" value="F:zinc ion binding"/>
    <property type="evidence" value="ECO:0007669"/>
    <property type="project" value="UniProtKB-KW"/>
</dbReference>
<evidence type="ECO:0008006" key="11">
    <source>
        <dbReference type="Google" id="ProtNLM"/>
    </source>
</evidence>
<evidence type="ECO:0000259" key="8">
    <source>
        <dbReference type="SMART" id="SM00510"/>
    </source>
</evidence>
<dbReference type="SMART" id="SM00510">
    <property type="entry name" value="TFS2M"/>
    <property type="match status" value="1"/>
</dbReference>
<dbReference type="CDD" id="cd15552">
    <property type="entry name" value="PHD_PHF3_like"/>
    <property type="match status" value="1"/>
</dbReference>
<feature type="domain" description="Zinc finger PHD-type" evidence="7">
    <location>
        <begin position="694"/>
        <end position="744"/>
    </location>
</feature>
<feature type="compositionally biased region" description="Basic residues" evidence="6">
    <location>
        <begin position="1315"/>
        <end position="1324"/>
    </location>
</feature>
<dbReference type="InterPro" id="IPR011011">
    <property type="entry name" value="Znf_FYVE_PHD"/>
</dbReference>
<keyword evidence="4" id="KW-0862">Zinc</keyword>
<feature type="compositionally biased region" description="Basic and acidic residues" evidence="6">
    <location>
        <begin position="1325"/>
        <end position="1335"/>
    </location>
</feature>
<dbReference type="InterPro" id="IPR019787">
    <property type="entry name" value="Znf_PHD-finger"/>
</dbReference>
<dbReference type="Pfam" id="PF00628">
    <property type="entry name" value="PHD"/>
    <property type="match status" value="1"/>
</dbReference>
<feature type="compositionally biased region" description="Basic and acidic residues" evidence="6">
    <location>
        <begin position="1057"/>
        <end position="1081"/>
    </location>
</feature>
<dbReference type="InterPro" id="IPR036575">
    <property type="entry name" value="TFIIS_cen_dom_sf"/>
</dbReference>
<name>A0A9P0EX46_BEMTA</name>
<feature type="compositionally biased region" description="Polar residues" evidence="6">
    <location>
        <begin position="386"/>
        <end position="409"/>
    </location>
</feature>
<sequence length="1436" mass="158576">MSSSVVIERTEEKKNDDTLVIIVNADGTLSVDPDTLQKVLASQQNTPVSILQCVDSGQPATDEENENGLKANLVVEGYFPQNNNVPVSTALAPATISASNPVIGSVDEFMCGLGPTEAANLDSALQSEAAKRLLDPHLLDNLYVSDKAENKPMNVHSSIQFDHCYTSFYQPKKVSNASDVRQQQQNQANKGKNTIVMAQKKTLKTPGILSKSSVKPIAPTATQVPAVSSSGEVQLILSPTKQLQLGPITTQSSNFTIVSPLQSSDCHAVIKTPAAGQKTEGRTLMRIVPKQGPKFSKLSPGQELNVQNINLSILSPSKVVQSPLKQQVAVGDHKVGKVKLNRQPLKLRKQEDKPPSSINEKQRQLDMQLKKVSLNKNDNTEGVAFVSSSGGPVEVKTSNVETKPATSGKKQAPKTVSAPLVVGPELFSAPDIIRRISTEQNLTKPDDKNLDNSEAMVAKLHELNYNPDMIAVSSDGSLIHHSQNLQEELPVADSSTGLDLNNLPVVFASNQDDMISKSPQISKRPGAKSLSFKQMTLSNNLKVISPKTGDKVLTTKINQPSEAPMNQQRDLDMNNLLSPSFLSDAPLSRKKSLLQESPAARGTGRERKVNPKYDTAYTDGAELDLDSKPAVGTPKKPASAKKQDRRRSNEKKNPGNRVGNENLDGDEIAAALDDNLPSEDDQSWNSEDDPDRLWCICKKPHNNRFMICCDTCEEWFHGSCVGITKAMGEDMEKKGIEWVCPQCKEKKPQDGKGLAASKEVKKTPDQAESKKVIQKRKGSEVHSTNIEDPSSRLNRSISTESRISAKRCHVCQENAPVDGIFCSEKCIDAHVDTFLELEEKNEKGSSKKLDRHVMMLEKHTGRVFSNNMAPTIGSLKQWLYLHPTCHIVMRKDHPSTDFYSKQRKLAPIPKKTPQPVKDGNRIVTVTVATTSGTILSGAATLAPASTSTVTTPKSGLPTTPTSSTAPSQATIQAKQQTIQQSLKAASVTPQNSSKTQIAPTQKVLKQQTLTMTGTLKTITPNQAGKTPIAILSRGLNKTPPSAAQTPVSKQITVKRPSVKEVKQEQKEKPKPAQKIDKRKSDLSASKRVSEDTPTTPKTPDNEPIRAKCRQMLQEALMLRIKGCSDIQITEEEVSKLVQDIEEEHFVVYKDAAKYRTKIRSLVLNIKAPKNDTLFRKIAMKTYNPQQVARLSQDEMASEELATWRQNENKHSLDMIKKNELDLLAMSKTCVLKTHKGEQEIENVENRKEVSAAEFVPDLNESDSIVEPKSSPKFPAVKIDETKKSEKEKESKDKHRSSSRRHESSKHSSSSSSSSSRHRRSKRHKSDREKDKDKIKIKIKIKIKNPLTEKKMKKVAQAVKVAQRAAQPDPLTQNQVIRRKLNLMMSLLLKVENLLKRTKFSSCRVIQFPNYWILTIQPYHRMISTLIHQTESPAPQS</sequence>
<feature type="region of interest" description="Disordered" evidence="6">
    <location>
        <begin position="1033"/>
        <end position="1104"/>
    </location>
</feature>
<keyword evidence="3" id="KW-0863">Zinc-finger</keyword>
<dbReference type="InterPro" id="IPR037869">
    <property type="entry name" value="Spp1/CFP1"/>
</dbReference>
<comment type="subcellular location">
    <subcellularLocation>
        <location evidence="1">Nucleus</location>
    </subcellularLocation>
</comment>
<keyword evidence="5" id="KW-0539">Nucleus</keyword>
<dbReference type="InterPro" id="IPR019786">
    <property type="entry name" value="Zinc_finger_PHD-type_CS"/>
</dbReference>
<keyword evidence="2" id="KW-0479">Metal-binding</keyword>
<dbReference type="EMBL" id="OU963862">
    <property type="protein sequence ID" value="CAH0380556.1"/>
    <property type="molecule type" value="Genomic_DNA"/>
</dbReference>
<dbReference type="InterPro" id="IPR003618">
    <property type="entry name" value="TFIIS_cen_dom"/>
</dbReference>
<evidence type="ECO:0000256" key="5">
    <source>
        <dbReference type="ARBA" id="ARBA00023242"/>
    </source>
</evidence>
<dbReference type="SUPFAM" id="SSF57903">
    <property type="entry name" value="FYVE/PHD zinc finger"/>
    <property type="match status" value="1"/>
</dbReference>
<dbReference type="PANTHER" id="PTHR46174:SF1">
    <property type="entry name" value="CXXC-TYPE ZINC FINGER PROTEIN 1"/>
    <property type="match status" value="1"/>
</dbReference>
<evidence type="ECO:0000256" key="4">
    <source>
        <dbReference type="ARBA" id="ARBA00022833"/>
    </source>
</evidence>
<dbReference type="InterPro" id="IPR037259">
    <property type="entry name" value="BRK_sf"/>
</dbReference>
<dbReference type="Gene3D" id="3.30.40.10">
    <property type="entry name" value="Zinc/RING finger domain, C3HC4 (zinc finger)"/>
    <property type="match status" value="1"/>
</dbReference>
<organism evidence="9 10">
    <name type="scientific">Bemisia tabaci</name>
    <name type="common">Sweetpotato whitefly</name>
    <name type="synonym">Aleurodes tabaci</name>
    <dbReference type="NCBI Taxonomy" id="7038"/>
    <lineage>
        <taxon>Eukaryota</taxon>
        <taxon>Metazoa</taxon>
        <taxon>Ecdysozoa</taxon>
        <taxon>Arthropoda</taxon>
        <taxon>Hexapoda</taxon>
        <taxon>Insecta</taxon>
        <taxon>Pterygota</taxon>
        <taxon>Neoptera</taxon>
        <taxon>Paraneoptera</taxon>
        <taxon>Hemiptera</taxon>
        <taxon>Sternorrhyncha</taxon>
        <taxon>Aleyrodoidea</taxon>
        <taxon>Aleyrodidae</taxon>
        <taxon>Aleyrodinae</taxon>
        <taxon>Bemisia</taxon>
    </lineage>
</organism>
<keyword evidence="10" id="KW-1185">Reference proteome</keyword>
<evidence type="ECO:0000313" key="9">
    <source>
        <dbReference type="EMBL" id="CAH0380556.1"/>
    </source>
</evidence>
<evidence type="ECO:0000256" key="1">
    <source>
        <dbReference type="ARBA" id="ARBA00004123"/>
    </source>
</evidence>
<protein>
    <recommendedName>
        <fullName evidence="11">Death-inducer obliterator 1</fullName>
    </recommendedName>
</protein>
<feature type="compositionally biased region" description="Low complexity" evidence="6">
    <location>
        <begin position="950"/>
        <end position="966"/>
    </location>
</feature>
<dbReference type="InterPro" id="IPR013083">
    <property type="entry name" value="Znf_RING/FYVE/PHD"/>
</dbReference>
<gene>
    <name evidence="9" type="ORF">BEMITA_LOCUS300</name>
</gene>
<dbReference type="SUPFAM" id="SSF160481">
    <property type="entry name" value="BRK domain-like"/>
    <property type="match status" value="1"/>
</dbReference>
<feature type="compositionally biased region" description="Polar residues" evidence="6">
    <location>
        <begin position="1038"/>
        <end position="1051"/>
    </location>
</feature>
<feature type="region of interest" description="Disordered" evidence="6">
    <location>
        <begin position="576"/>
        <end position="663"/>
    </location>
</feature>
<reference evidence="9" key="1">
    <citation type="submission" date="2021-12" db="EMBL/GenBank/DDBJ databases">
        <authorList>
            <person name="King R."/>
        </authorList>
    </citation>
    <scope>NUCLEOTIDE SEQUENCE</scope>
</reference>
<feature type="region of interest" description="Disordered" evidence="6">
    <location>
        <begin position="942"/>
        <end position="966"/>
    </location>
</feature>
<evidence type="ECO:0000259" key="7">
    <source>
        <dbReference type="SMART" id="SM00249"/>
    </source>
</evidence>
<dbReference type="GO" id="GO:0006351">
    <property type="term" value="P:DNA-templated transcription"/>
    <property type="evidence" value="ECO:0007669"/>
    <property type="project" value="InterPro"/>
</dbReference>
<accession>A0A9P0EX46</accession>
<dbReference type="InterPro" id="IPR001965">
    <property type="entry name" value="Znf_PHD"/>
</dbReference>
<feature type="region of interest" description="Disordered" evidence="6">
    <location>
        <begin position="747"/>
        <end position="796"/>
    </location>
</feature>
<dbReference type="Gene3D" id="1.10.472.30">
    <property type="entry name" value="Transcription elongation factor S-II, central domain"/>
    <property type="match status" value="1"/>
</dbReference>
<dbReference type="GO" id="GO:0045893">
    <property type="term" value="P:positive regulation of DNA-templated transcription"/>
    <property type="evidence" value="ECO:0007669"/>
    <property type="project" value="TreeGrafter"/>
</dbReference>
<proteinExistence type="predicted"/>
<feature type="region of interest" description="Disordered" evidence="6">
    <location>
        <begin position="1260"/>
        <end position="1335"/>
    </location>
</feature>
<evidence type="ECO:0000256" key="6">
    <source>
        <dbReference type="SAM" id="MobiDB-lite"/>
    </source>
</evidence>
<dbReference type="GO" id="GO:0048188">
    <property type="term" value="C:Set1C/COMPASS complex"/>
    <property type="evidence" value="ECO:0007669"/>
    <property type="project" value="InterPro"/>
</dbReference>
<feature type="compositionally biased region" description="Polar residues" evidence="6">
    <location>
        <begin position="781"/>
        <end position="796"/>
    </location>
</feature>
<dbReference type="Gene3D" id="3.40.5.120">
    <property type="match status" value="1"/>
</dbReference>
<feature type="compositionally biased region" description="Basic and acidic residues" evidence="6">
    <location>
        <begin position="1277"/>
        <end position="1292"/>
    </location>
</feature>
<dbReference type="Pfam" id="PF07500">
    <property type="entry name" value="TFIIS_M"/>
    <property type="match status" value="1"/>
</dbReference>
<dbReference type="PROSITE" id="PS01359">
    <property type="entry name" value="ZF_PHD_1"/>
    <property type="match status" value="1"/>
</dbReference>
<feature type="region of interest" description="Disordered" evidence="6">
    <location>
        <begin position="384"/>
        <end position="412"/>
    </location>
</feature>
<dbReference type="PANTHER" id="PTHR46174">
    <property type="entry name" value="CXXC-TYPE ZINC FINGER PROTEIN 1"/>
    <property type="match status" value="1"/>
</dbReference>
<evidence type="ECO:0000256" key="2">
    <source>
        <dbReference type="ARBA" id="ARBA00022723"/>
    </source>
</evidence>